<dbReference type="Gene3D" id="3.80.10.10">
    <property type="entry name" value="Ribonuclease Inhibitor"/>
    <property type="match status" value="1"/>
</dbReference>
<proteinExistence type="predicted"/>
<dbReference type="InterPro" id="IPR032675">
    <property type="entry name" value="LRR_dom_sf"/>
</dbReference>
<comment type="caution">
    <text evidence="1">The sequence shown here is derived from an EMBL/GenBank/DDBJ whole genome shotgun (WGS) entry which is preliminary data.</text>
</comment>
<dbReference type="Proteomes" id="UP001218188">
    <property type="component" value="Unassembled WGS sequence"/>
</dbReference>
<name>A0AAD6RXB6_9AGAR</name>
<sequence>DQGAIKPSDHGSIPFPADTIHPLLTLQNLTWLILDLHRVVDVDNMLLKTMATSWPQIRVLDLARCWNRPEPIRLTLEGLIPLAEHCKKLTMCSLLVDARTVPINYFKNPAGRYPSRLQSFGCGGSPIAESYRVAAFLSGVFPELQGIACADADADNLDRWMAVNNSIRAFHEVRNQERLSG</sequence>
<evidence type="ECO:0000313" key="2">
    <source>
        <dbReference type="Proteomes" id="UP001218188"/>
    </source>
</evidence>
<accession>A0AAD6RXB6</accession>
<protein>
    <submittedName>
        <fullName evidence="1">Uncharacterized protein</fullName>
    </submittedName>
</protein>
<feature type="non-terminal residue" evidence="1">
    <location>
        <position position="1"/>
    </location>
</feature>
<evidence type="ECO:0000313" key="1">
    <source>
        <dbReference type="EMBL" id="KAJ7016727.1"/>
    </source>
</evidence>
<gene>
    <name evidence="1" type="ORF">C8F04DRAFT_980787</name>
</gene>
<dbReference type="AlphaFoldDB" id="A0AAD6RXB6"/>
<organism evidence="1 2">
    <name type="scientific">Mycena alexandri</name>
    <dbReference type="NCBI Taxonomy" id="1745969"/>
    <lineage>
        <taxon>Eukaryota</taxon>
        <taxon>Fungi</taxon>
        <taxon>Dikarya</taxon>
        <taxon>Basidiomycota</taxon>
        <taxon>Agaricomycotina</taxon>
        <taxon>Agaricomycetes</taxon>
        <taxon>Agaricomycetidae</taxon>
        <taxon>Agaricales</taxon>
        <taxon>Marasmiineae</taxon>
        <taxon>Mycenaceae</taxon>
        <taxon>Mycena</taxon>
    </lineage>
</organism>
<dbReference type="EMBL" id="JARJCM010000468">
    <property type="protein sequence ID" value="KAJ7016727.1"/>
    <property type="molecule type" value="Genomic_DNA"/>
</dbReference>
<reference evidence="1" key="1">
    <citation type="submission" date="2023-03" db="EMBL/GenBank/DDBJ databases">
        <title>Massive genome expansion in bonnet fungi (Mycena s.s.) driven by repeated elements and novel gene families across ecological guilds.</title>
        <authorList>
            <consortium name="Lawrence Berkeley National Laboratory"/>
            <person name="Harder C.B."/>
            <person name="Miyauchi S."/>
            <person name="Viragh M."/>
            <person name="Kuo A."/>
            <person name="Thoen E."/>
            <person name="Andreopoulos B."/>
            <person name="Lu D."/>
            <person name="Skrede I."/>
            <person name="Drula E."/>
            <person name="Henrissat B."/>
            <person name="Morin E."/>
            <person name="Kohler A."/>
            <person name="Barry K."/>
            <person name="LaButti K."/>
            <person name="Morin E."/>
            <person name="Salamov A."/>
            <person name="Lipzen A."/>
            <person name="Mereny Z."/>
            <person name="Hegedus B."/>
            <person name="Baldrian P."/>
            <person name="Stursova M."/>
            <person name="Weitz H."/>
            <person name="Taylor A."/>
            <person name="Grigoriev I.V."/>
            <person name="Nagy L.G."/>
            <person name="Martin F."/>
            <person name="Kauserud H."/>
        </authorList>
    </citation>
    <scope>NUCLEOTIDE SEQUENCE</scope>
    <source>
        <strain evidence="1">CBHHK200</strain>
    </source>
</reference>
<keyword evidence="2" id="KW-1185">Reference proteome</keyword>